<evidence type="ECO:0000256" key="1">
    <source>
        <dbReference type="ARBA" id="ARBA00022801"/>
    </source>
</evidence>
<dbReference type="OrthoDB" id="4287477at2"/>
<dbReference type="GO" id="GO:0006754">
    <property type="term" value="P:ATP biosynthetic process"/>
    <property type="evidence" value="ECO:0007669"/>
    <property type="project" value="TreeGrafter"/>
</dbReference>
<evidence type="ECO:0000256" key="2">
    <source>
        <dbReference type="SAM" id="MobiDB-lite"/>
    </source>
</evidence>
<feature type="region of interest" description="Disordered" evidence="2">
    <location>
        <begin position="1"/>
        <end position="26"/>
    </location>
</feature>
<dbReference type="InterPro" id="IPR013078">
    <property type="entry name" value="His_Pase_superF_clade-1"/>
</dbReference>
<dbReference type="PROSITE" id="PS00893">
    <property type="entry name" value="NUDIX_BOX"/>
    <property type="match status" value="1"/>
</dbReference>
<dbReference type="EMBL" id="QGDD01000011">
    <property type="protein sequence ID" value="PWN01169.1"/>
    <property type="molecule type" value="Genomic_DNA"/>
</dbReference>
<dbReference type="InterPro" id="IPR029033">
    <property type="entry name" value="His_PPase_superfam"/>
</dbReference>
<comment type="caution">
    <text evidence="4">The sequence shown here is derived from an EMBL/GenBank/DDBJ whole genome shotgun (WGS) entry which is preliminary data.</text>
</comment>
<organism evidence="4 5">
    <name type="scientific">Nocardioides silvaticus</name>
    <dbReference type="NCBI Taxonomy" id="2201891"/>
    <lineage>
        <taxon>Bacteria</taxon>
        <taxon>Bacillati</taxon>
        <taxon>Actinomycetota</taxon>
        <taxon>Actinomycetes</taxon>
        <taxon>Propionibacteriales</taxon>
        <taxon>Nocardioidaceae</taxon>
        <taxon>Nocardioides</taxon>
    </lineage>
</organism>
<accession>A0A316TDP5</accession>
<proteinExistence type="predicted"/>
<reference evidence="4 5" key="1">
    <citation type="submission" date="2018-05" db="EMBL/GenBank/DDBJ databases">
        <title>Nocardioides silvaticus genome.</title>
        <authorList>
            <person name="Li C."/>
            <person name="Wang G."/>
        </authorList>
    </citation>
    <scope>NUCLEOTIDE SEQUENCE [LARGE SCALE GENOMIC DNA]</scope>
    <source>
        <strain evidence="4 5">CCTCC AB 2018079</strain>
    </source>
</reference>
<dbReference type="Gene3D" id="3.40.50.1240">
    <property type="entry name" value="Phosphoglycerate mutase-like"/>
    <property type="match status" value="1"/>
</dbReference>
<dbReference type="GO" id="GO:0006167">
    <property type="term" value="P:AMP biosynthetic process"/>
    <property type="evidence" value="ECO:0007669"/>
    <property type="project" value="TreeGrafter"/>
</dbReference>
<dbReference type="SMART" id="SM00855">
    <property type="entry name" value="PGAM"/>
    <property type="match status" value="1"/>
</dbReference>
<dbReference type="InterPro" id="IPR000086">
    <property type="entry name" value="NUDIX_hydrolase_dom"/>
</dbReference>
<dbReference type="CDD" id="cd03673">
    <property type="entry name" value="NUDIX_Ap6A_hydrolase"/>
    <property type="match status" value="1"/>
</dbReference>
<gene>
    <name evidence="4" type="ORF">DJ010_20230</name>
</gene>
<dbReference type="SUPFAM" id="SSF55811">
    <property type="entry name" value="Nudix"/>
    <property type="match status" value="1"/>
</dbReference>
<keyword evidence="1 4" id="KW-0378">Hydrolase</keyword>
<dbReference type="PANTHER" id="PTHR21340:SF0">
    <property type="entry name" value="BIS(5'-NUCLEOSYL)-TETRAPHOSPHATASE [ASYMMETRICAL]"/>
    <property type="match status" value="1"/>
</dbReference>
<dbReference type="SUPFAM" id="SSF53254">
    <property type="entry name" value="Phosphoglycerate mutase-like"/>
    <property type="match status" value="1"/>
</dbReference>
<feature type="domain" description="Nudix hydrolase" evidence="3">
    <location>
        <begin position="26"/>
        <end position="152"/>
    </location>
</feature>
<dbReference type="Gene3D" id="3.90.79.10">
    <property type="entry name" value="Nucleoside Triphosphate Pyrophosphohydrolase"/>
    <property type="match status" value="1"/>
</dbReference>
<evidence type="ECO:0000259" key="3">
    <source>
        <dbReference type="PROSITE" id="PS51462"/>
    </source>
</evidence>
<dbReference type="AlphaFoldDB" id="A0A316TDP5"/>
<sequence>MESTLLSGRTRCDTNAVPTSKPATPPDIRAAGVVTFRPGREVLLVHRPKYDDWSFPKGKLERWEHPAAAAVREVAEETGLHVRLGPPLTSQRYRTGRRMKTVQYWTGRVVGDDDVSLYRPNDEIDQVAWVRLDKAEAMLTYPYDRETLAEAAAVRRRTHAVVVLRHAQARSRKAWRADDALRPLLKSGLTDAQRLVPLLAAYDVDRVVSSTSTRCVQTVAPYADVADREIDTRRRLSEEHVSEKGVQKVLDQLLDHDRGGVICTHRPVLPTVYDALGLRPAEQGEELAPAELLVLHVRKAGIVSVERHAVG</sequence>
<dbReference type="CDD" id="cd07040">
    <property type="entry name" value="HP"/>
    <property type="match status" value="1"/>
</dbReference>
<evidence type="ECO:0000313" key="4">
    <source>
        <dbReference type="EMBL" id="PWN01169.1"/>
    </source>
</evidence>
<protein>
    <submittedName>
        <fullName evidence="4">NUDIX hydrolase</fullName>
    </submittedName>
</protein>
<dbReference type="Pfam" id="PF00293">
    <property type="entry name" value="NUDIX"/>
    <property type="match status" value="1"/>
</dbReference>
<dbReference type="Proteomes" id="UP000245507">
    <property type="component" value="Unassembled WGS sequence"/>
</dbReference>
<dbReference type="Pfam" id="PF00300">
    <property type="entry name" value="His_Phos_1"/>
    <property type="match status" value="1"/>
</dbReference>
<keyword evidence="5" id="KW-1185">Reference proteome</keyword>
<dbReference type="PROSITE" id="PS51462">
    <property type="entry name" value="NUDIX"/>
    <property type="match status" value="1"/>
</dbReference>
<dbReference type="GO" id="GO:0004081">
    <property type="term" value="F:bis(5'-nucleosyl)-tetraphosphatase (asymmetrical) activity"/>
    <property type="evidence" value="ECO:0007669"/>
    <property type="project" value="TreeGrafter"/>
</dbReference>
<evidence type="ECO:0000313" key="5">
    <source>
        <dbReference type="Proteomes" id="UP000245507"/>
    </source>
</evidence>
<name>A0A316TDP5_9ACTN</name>
<dbReference type="InterPro" id="IPR051325">
    <property type="entry name" value="Nudix_hydrolase_domain"/>
</dbReference>
<dbReference type="InterPro" id="IPR020084">
    <property type="entry name" value="NUDIX_hydrolase_CS"/>
</dbReference>
<dbReference type="PANTHER" id="PTHR21340">
    <property type="entry name" value="DIADENOSINE 5,5-P1,P4-TETRAPHOSPHATE PYROPHOSPHOHYDROLASE MUTT"/>
    <property type="match status" value="1"/>
</dbReference>
<dbReference type="InterPro" id="IPR015797">
    <property type="entry name" value="NUDIX_hydrolase-like_dom_sf"/>
</dbReference>